<sequence length="470" mass="51917">MAASGLSGLGLNWIGHGLTRITDEAERFLNESTLRVAITGLSRSGKTVFITSLIANLLAMGRGRDTLPALSRQMAQGESRRIRSVRLEPAGTQALDWFDAADKLRDLAGGSPHWPPRTSDLASASLTLTVERSGPFGTWLPPRRVRLELLDYPGEWLLDLPLLGQSHGEWSEATLEMLRQPPRAGVAGDFLAFLASLDSSAPAEEAVARRGFILYREMLMTARDRLGLRFLQPGRFLVPGPKGDSPMMWFFPLPGRGSPAPGSLRELLARRFDAYRDDMRDSYFDPWFARFDRQVVLVDALGALCAGEGPFEDARHAVAEIARAYDSRSRNWLGFSSLRRVAFVASKSDHVPEAQRPAFESLFRAMVGGGDGGRSVNHLAVSALRCTEEGPAREGEAPVVYGVPMGETRRRPFRPGHIPAMPPPVGDAFWRRPYFELPVFRPPVIDPDGREGMPHIGMDRLLAWLLEDAL</sequence>
<name>A0ABV7G5B7_9PROT</name>
<reference evidence="2" key="1">
    <citation type="journal article" date="2019" name="Int. J. Syst. Evol. Microbiol.">
        <title>The Global Catalogue of Microorganisms (GCM) 10K type strain sequencing project: providing services to taxonomists for standard genome sequencing and annotation.</title>
        <authorList>
            <consortium name="The Broad Institute Genomics Platform"/>
            <consortium name="The Broad Institute Genome Sequencing Center for Infectious Disease"/>
            <person name="Wu L."/>
            <person name="Ma J."/>
        </authorList>
    </citation>
    <scope>NUCLEOTIDE SEQUENCE [LARGE SCALE GENOMIC DNA]</scope>
    <source>
        <strain evidence="2">KCTC 52094</strain>
    </source>
</reference>
<comment type="caution">
    <text evidence="1">The sequence shown here is derived from an EMBL/GenBank/DDBJ whole genome shotgun (WGS) entry which is preliminary data.</text>
</comment>
<organism evidence="1 2">
    <name type="scientific">Teichococcus globiformis</name>
    <dbReference type="NCBI Taxonomy" id="2307229"/>
    <lineage>
        <taxon>Bacteria</taxon>
        <taxon>Pseudomonadati</taxon>
        <taxon>Pseudomonadota</taxon>
        <taxon>Alphaproteobacteria</taxon>
        <taxon>Acetobacterales</taxon>
        <taxon>Roseomonadaceae</taxon>
        <taxon>Roseomonas</taxon>
    </lineage>
</organism>
<dbReference type="Pfam" id="PF04317">
    <property type="entry name" value="DUF463"/>
    <property type="match status" value="1"/>
</dbReference>
<dbReference type="Proteomes" id="UP001595593">
    <property type="component" value="Unassembled WGS sequence"/>
</dbReference>
<dbReference type="RefSeq" id="WP_379598751.1">
    <property type="nucleotide sequence ID" value="NZ_JBHRTN010000018.1"/>
</dbReference>
<evidence type="ECO:0000313" key="2">
    <source>
        <dbReference type="Proteomes" id="UP001595593"/>
    </source>
</evidence>
<dbReference type="EMBL" id="JBHRTN010000018">
    <property type="protein sequence ID" value="MFC3127048.1"/>
    <property type="molecule type" value="Genomic_DNA"/>
</dbReference>
<dbReference type="PANTHER" id="PTHR38605:SF1">
    <property type="entry name" value="ATPASE"/>
    <property type="match status" value="1"/>
</dbReference>
<accession>A0ABV7G5B7</accession>
<protein>
    <submittedName>
        <fullName evidence="1">YcjX family protein</fullName>
    </submittedName>
</protein>
<dbReference type="PIRSF" id="PIRSF019381">
    <property type="entry name" value="YcjX"/>
    <property type="match status" value="1"/>
</dbReference>
<dbReference type="PANTHER" id="PTHR38605">
    <property type="entry name" value="ATPASE-RELATED"/>
    <property type="match status" value="1"/>
</dbReference>
<evidence type="ECO:0000313" key="1">
    <source>
        <dbReference type="EMBL" id="MFC3127048.1"/>
    </source>
</evidence>
<keyword evidence="2" id="KW-1185">Reference proteome</keyword>
<dbReference type="InterPro" id="IPR007413">
    <property type="entry name" value="YcjX-like"/>
</dbReference>
<gene>
    <name evidence="1" type="ORF">ACFOD4_18425</name>
</gene>
<proteinExistence type="predicted"/>